<evidence type="ECO:0000256" key="2">
    <source>
        <dbReference type="ARBA" id="ARBA00022737"/>
    </source>
</evidence>
<comment type="subcellular location">
    <subcellularLocation>
        <location evidence="1">Nucleus</location>
    </subcellularLocation>
</comment>
<dbReference type="GO" id="GO:0005634">
    <property type="term" value="C:nucleus"/>
    <property type="evidence" value="ECO:0007669"/>
    <property type="project" value="UniProtKB-SubCell"/>
</dbReference>
<dbReference type="PROSITE" id="PS51294">
    <property type="entry name" value="HTH_MYB"/>
    <property type="match status" value="3"/>
</dbReference>
<accession>A0A067F9Q7</accession>
<dbReference type="FunFam" id="1.10.10.60:FF:000010">
    <property type="entry name" value="Transcriptional activator Myb isoform A"/>
    <property type="match status" value="1"/>
</dbReference>
<sequence length="1083" mass="122434">MSHRNDYDDGEEFSGSENDDAFDEDMEALRRACMIIRADADDLEKTDYHHLPDAAAPSATAADEWSSDGEGDLELVRSIQNRLALSNDLCQPLSLEALCTLPPVVSDDDEEDDFETLHVIQKRFSAYDSADNNKSSVEVHESASVVASGEDKNSNNLFENRIDSCEEARNDETLTNLPQPCASSTEWHQSDECNRLSVLSQKQSSNFPKSAQVFIDAIKKNRSYQKFIRSKLTQIESRIEENNKLKERVKILKDFQVSCRKVTGRALSQKKDLRVQLISSSCNSRKSKDSEGTNKKLSALNYGPAENSQVANYKMAMSKSPLSLHRKKWSKKENENLRKGIRQQFQEMMLQLSVDRFSVPEGSATDTNSLDSILASIKDLEVTPEMIRDFLPKVNWDQVASMYVQGRSGAECEARWLNFEDPLINHNPWTVEEEKSLLLIIQEKGITDWFDIAASLGTNRTPFQCLARYQRSLNACILRREWTKEEDEQLRIAVEAYGESNWQSVASTLKGRTGTQCSNRWNKTLHPSRERQGRWNPDEDQRLIVATMLFGPRNWKKIAQFVPGRTQVQCRERWVNSLDPSVKRSEWTEQEDLRLEAAIKEHGYCWSKVASALPSRTDNQCWRRWKALHPEAVPLFLEAKKIQKTALVSNFVDRERERPALRPNDFIPIPMLESAFQPEEPNASKKRKRKSSRKPESGKENDDCNTQKKIKPNRCRKEAEVCSEEVLGITNSDVMDISDQQDATQKKKKVKPRSTKKKAGCGSVATEKSSKKGSKSRPSAELDESSQSILLQPPKKENQRNTNDDDNNFSLEDTDKARRQGHGIKRCNEPSGECQGLACSSCQQDASKTSKPRSKSHFKNRLQASDGDNIPLACFLHNKPKKKKLEVPKIADQPCSSNAEETMGSLLPFETVDQQSNEQPILSQMQNGEVHTCHNAGTPEDMSLCKMRSSHLKDMQIMVVSDECIGEDKVEGGVTDKVEGATTSPSEPVSEAMPDINLEDEIEACDFTLASWLNRSSLSTQSSLNNMQNVLASDMELERGDEVKGATITPHEPVREPMSNNHKDDIDDADIPLAFLRRKLKKK</sequence>
<feature type="compositionally biased region" description="Basic residues" evidence="7">
    <location>
        <begin position="850"/>
        <end position="860"/>
    </location>
</feature>
<dbReference type="Proteomes" id="UP000027120">
    <property type="component" value="Unassembled WGS sequence"/>
</dbReference>
<keyword evidence="5" id="KW-0804">Transcription</keyword>
<dbReference type="eggNOG" id="KOG0048">
    <property type="taxonomic scope" value="Eukaryota"/>
</dbReference>
<keyword evidence="2" id="KW-0677">Repeat</keyword>
<feature type="compositionally biased region" description="Basic and acidic residues" evidence="7">
    <location>
        <begin position="794"/>
        <end position="803"/>
    </location>
</feature>
<evidence type="ECO:0008006" key="12">
    <source>
        <dbReference type="Google" id="ProtNLM"/>
    </source>
</evidence>
<evidence type="ECO:0000259" key="9">
    <source>
        <dbReference type="PROSITE" id="PS51294"/>
    </source>
</evidence>
<feature type="region of interest" description="Disordered" evidence="7">
    <location>
        <begin position="672"/>
        <end position="717"/>
    </location>
</feature>
<reference evidence="10 11" key="1">
    <citation type="submission" date="2014-04" db="EMBL/GenBank/DDBJ databases">
        <authorList>
            <consortium name="International Citrus Genome Consortium"/>
            <person name="Gmitter F."/>
            <person name="Chen C."/>
            <person name="Farmerie W."/>
            <person name="Harkins T."/>
            <person name="Desany B."/>
            <person name="Mohiuddin M."/>
            <person name="Kodira C."/>
            <person name="Borodovsky M."/>
            <person name="Lomsadze A."/>
            <person name="Burns P."/>
            <person name="Jenkins J."/>
            <person name="Prochnik S."/>
            <person name="Shu S."/>
            <person name="Chapman J."/>
            <person name="Pitluck S."/>
            <person name="Schmutz J."/>
            <person name="Rokhsar D."/>
        </authorList>
    </citation>
    <scope>NUCLEOTIDE SEQUENCE</scope>
</reference>
<feature type="domain" description="HTH myb-type" evidence="9">
    <location>
        <begin position="579"/>
        <end position="632"/>
    </location>
</feature>
<dbReference type="STRING" id="2711.A0A067F9Q7"/>
<evidence type="ECO:0000256" key="4">
    <source>
        <dbReference type="ARBA" id="ARBA00023125"/>
    </source>
</evidence>
<feature type="region of interest" description="Disordered" evidence="7">
    <location>
        <begin position="1"/>
        <end position="22"/>
    </location>
</feature>
<proteinExistence type="predicted"/>
<feature type="region of interest" description="Disordered" evidence="7">
    <location>
        <begin position="1043"/>
        <end position="1068"/>
    </location>
</feature>
<feature type="compositionally biased region" description="Acidic residues" evidence="7">
    <location>
        <begin position="8"/>
        <end position="22"/>
    </location>
</feature>
<dbReference type="SMR" id="A0A067F9Q7"/>
<dbReference type="SUPFAM" id="SSF46689">
    <property type="entry name" value="Homeodomain-like"/>
    <property type="match status" value="3"/>
</dbReference>
<feature type="domain" description="Myb-like" evidence="8">
    <location>
        <begin position="326"/>
        <end position="420"/>
    </location>
</feature>
<dbReference type="GO" id="GO:0042796">
    <property type="term" value="P:snRNA transcription by RNA polymerase III"/>
    <property type="evidence" value="ECO:0000318"/>
    <property type="project" value="GO_Central"/>
</dbReference>
<dbReference type="CDD" id="cd00167">
    <property type="entry name" value="SANT"/>
    <property type="match status" value="4"/>
</dbReference>
<dbReference type="GO" id="GO:0042795">
    <property type="term" value="P:snRNA transcription by RNA polymerase II"/>
    <property type="evidence" value="ECO:0000318"/>
    <property type="project" value="GO_Central"/>
</dbReference>
<dbReference type="EMBL" id="KK784916">
    <property type="protein sequence ID" value="KDO62875.1"/>
    <property type="molecule type" value="Genomic_DNA"/>
</dbReference>
<feature type="domain" description="HTH myb-type" evidence="9">
    <location>
        <begin position="531"/>
        <end position="574"/>
    </location>
</feature>
<feature type="domain" description="Myb-like" evidence="8">
    <location>
        <begin position="527"/>
        <end position="578"/>
    </location>
</feature>
<dbReference type="PROSITE" id="PS50090">
    <property type="entry name" value="MYB_LIKE"/>
    <property type="match status" value="5"/>
</dbReference>
<feature type="region of interest" description="Disordered" evidence="7">
    <location>
        <begin position="738"/>
        <end position="865"/>
    </location>
</feature>
<organism evidence="10 11">
    <name type="scientific">Citrus sinensis</name>
    <name type="common">Sweet orange</name>
    <name type="synonym">Citrus aurantium var. sinensis</name>
    <dbReference type="NCBI Taxonomy" id="2711"/>
    <lineage>
        <taxon>Eukaryota</taxon>
        <taxon>Viridiplantae</taxon>
        <taxon>Streptophyta</taxon>
        <taxon>Embryophyta</taxon>
        <taxon>Tracheophyta</taxon>
        <taxon>Spermatophyta</taxon>
        <taxon>Magnoliopsida</taxon>
        <taxon>eudicotyledons</taxon>
        <taxon>Gunneridae</taxon>
        <taxon>Pentapetalae</taxon>
        <taxon>rosids</taxon>
        <taxon>malvids</taxon>
        <taxon>Sapindales</taxon>
        <taxon>Rutaceae</taxon>
        <taxon>Aurantioideae</taxon>
        <taxon>Citrus</taxon>
    </lineage>
</organism>
<dbReference type="Pfam" id="PF13921">
    <property type="entry name" value="Myb_DNA-bind_6"/>
    <property type="match status" value="1"/>
</dbReference>
<evidence type="ECO:0000256" key="1">
    <source>
        <dbReference type="ARBA" id="ARBA00004123"/>
    </source>
</evidence>
<name>A0A067F9Q7_CITSI</name>
<keyword evidence="3" id="KW-0805">Transcription regulation</keyword>
<dbReference type="SMART" id="SM00717">
    <property type="entry name" value="SANT"/>
    <property type="match status" value="5"/>
</dbReference>
<dbReference type="PaxDb" id="2711-XP_006490738.1"/>
<dbReference type="InterPro" id="IPR009057">
    <property type="entry name" value="Homeodomain-like_sf"/>
</dbReference>
<keyword evidence="6" id="KW-0539">Nucleus</keyword>
<feature type="domain" description="Myb-like" evidence="8">
    <location>
        <begin position="579"/>
        <end position="629"/>
    </location>
</feature>
<dbReference type="AlphaFoldDB" id="A0A067F9Q7"/>
<dbReference type="GO" id="GO:0001006">
    <property type="term" value="F:RNA polymerase III type 3 promoter sequence-specific DNA binding"/>
    <property type="evidence" value="ECO:0000318"/>
    <property type="project" value="GO_Central"/>
</dbReference>
<evidence type="ECO:0000259" key="8">
    <source>
        <dbReference type="PROSITE" id="PS50090"/>
    </source>
</evidence>
<feature type="compositionally biased region" description="Basic residues" evidence="7">
    <location>
        <begin position="746"/>
        <end position="759"/>
    </location>
</feature>
<dbReference type="InterPro" id="IPR001005">
    <property type="entry name" value="SANT/Myb"/>
</dbReference>
<dbReference type="PANTHER" id="PTHR46621:SF1">
    <property type="entry name" value="SNRNA-ACTIVATING PROTEIN COMPLEX SUBUNIT 4"/>
    <property type="match status" value="1"/>
</dbReference>
<evidence type="ECO:0000256" key="5">
    <source>
        <dbReference type="ARBA" id="ARBA00023163"/>
    </source>
</evidence>
<dbReference type="PANTHER" id="PTHR46621">
    <property type="entry name" value="SNRNA-ACTIVATING PROTEIN COMPLEX SUBUNIT 4"/>
    <property type="match status" value="1"/>
</dbReference>
<evidence type="ECO:0000313" key="11">
    <source>
        <dbReference type="Proteomes" id="UP000027120"/>
    </source>
</evidence>
<evidence type="ECO:0000256" key="7">
    <source>
        <dbReference type="SAM" id="MobiDB-lite"/>
    </source>
</evidence>
<keyword evidence="11" id="KW-1185">Reference proteome</keyword>
<evidence type="ECO:0000256" key="6">
    <source>
        <dbReference type="ARBA" id="ARBA00023242"/>
    </source>
</evidence>
<dbReference type="InterPro" id="IPR017930">
    <property type="entry name" value="Myb_dom"/>
</dbReference>
<feature type="compositionally biased region" description="Polar residues" evidence="7">
    <location>
        <begin position="838"/>
        <end position="849"/>
    </location>
</feature>
<feature type="domain" description="HTH myb-type" evidence="9">
    <location>
        <begin position="477"/>
        <end position="529"/>
    </location>
</feature>
<protein>
    <recommendedName>
        <fullName evidence="12">Myb-like protein L</fullName>
    </recommendedName>
</protein>
<feature type="compositionally biased region" description="Basic and acidic residues" evidence="7">
    <location>
        <begin position="693"/>
        <end position="706"/>
    </location>
</feature>
<keyword evidence="4" id="KW-0238">DNA-binding</keyword>
<dbReference type="InterPro" id="IPR051575">
    <property type="entry name" value="Myb-like_DNA-bd"/>
</dbReference>
<gene>
    <name evidence="10" type="ORF">CISIN_1g001409mg</name>
</gene>
<feature type="domain" description="Myb-like" evidence="8">
    <location>
        <begin position="421"/>
        <end position="473"/>
    </location>
</feature>
<dbReference type="Gene3D" id="1.10.10.60">
    <property type="entry name" value="Homeodomain-like"/>
    <property type="match status" value="5"/>
</dbReference>
<evidence type="ECO:0000256" key="3">
    <source>
        <dbReference type="ARBA" id="ARBA00023015"/>
    </source>
</evidence>
<evidence type="ECO:0000313" key="10">
    <source>
        <dbReference type="EMBL" id="KDO62875.1"/>
    </source>
</evidence>
<dbReference type="GO" id="GO:0019185">
    <property type="term" value="C:snRNA-activating protein complex"/>
    <property type="evidence" value="ECO:0000318"/>
    <property type="project" value="GO_Central"/>
</dbReference>
<feature type="domain" description="Myb-like" evidence="8">
    <location>
        <begin position="479"/>
        <end position="525"/>
    </location>
</feature>
<dbReference type="Pfam" id="PF00249">
    <property type="entry name" value="Myb_DNA-binding"/>
    <property type="match status" value="2"/>
</dbReference>